<dbReference type="PANTHER" id="PTHR43692:SF1">
    <property type="entry name" value="UDP-N-ACETYLMURAMOYLALANINE--D-GLUTAMATE LIGASE"/>
    <property type="match status" value="1"/>
</dbReference>
<dbReference type="InterPro" id="IPR013221">
    <property type="entry name" value="Mur_ligase_cen"/>
</dbReference>
<dbReference type="GO" id="GO:0004326">
    <property type="term" value="F:tetrahydrofolylpolyglutamate synthase activity"/>
    <property type="evidence" value="ECO:0007669"/>
    <property type="project" value="InterPro"/>
</dbReference>
<comment type="subcellular location">
    <subcellularLocation>
        <location evidence="2 21 22">Cytoplasm</location>
    </subcellularLocation>
</comment>
<keyword evidence="9 21" id="KW-0436">Ligase</keyword>
<dbReference type="GO" id="GO:0008764">
    <property type="term" value="F:UDP-N-acetylmuramoylalanine-D-glutamate ligase activity"/>
    <property type="evidence" value="ECO:0007669"/>
    <property type="project" value="UniProtKB-UniRule"/>
</dbReference>
<dbReference type="GO" id="GO:0005524">
    <property type="term" value="F:ATP binding"/>
    <property type="evidence" value="ECO:0007669"/>
    <property type="project" value="UniProtKB-UniRule"/>
</dbReference>
<dbReference type="InterPro" id="IPR023827">
    <property type="entry name" value="Peptidase_S8_Asp-AS"/>
</dbReference>
<feature type="domain" description="Mur ligase central" evidence="24">
    <location>
        <begin position="115"/>
        <end position="291"/>
    </location>
</feature>
<evidence type="ECO:0000256" key="8">
    <source>
        <dbReference type="ARBA" id="ARBA00022490"/>
    </source>
</evidence>
<evidence type="ECO:0000256" key="11">
    <source>
        <dbReference type="ARBA" id="ARBA00022741"/>
    </source>
</evidence>
<dbReference type="SUPFAM" id="SSF53244">
    <property type="entry name" value="MurD-like peptide ligases, peptide-binding domain"/>
    <property type="match status" value="1"/>
</dbReference>
<dbReference type="Pfam" id="PF02875">
    <property type="entry name" value="Mur_ligase_C"/>
    <property type="match status" value="1"/>
</dbReference>
<dbReference type="InterPro" id="IPR018109">
    <property type="entry name" value="Folylpolyglutamate_synth_CS"/>
</dbReference>
<evidence type="ECO:0000256" key="17">
    <source>
        <dbReference type="ARBA" id="ARBA00023316"/>
    </source>
</evidence>
<name>A0A354Z0H7_9FIRM</name>
<keyword evidence="8 21" id="KW-0963">Cytoplasm</keyword>
<evidence type="ECO:0000256" key="20">
    <source>
        <dbReference type="ARBA" id="ARBA00047632"/>
    </source>
</evidence>
<comment type="catalytic activity">
    <reaction evidence="20 21 22">
        <text>UDP-N-acetyl-alpha-D-muramoyl-L-alanine + D-glutamate + ATP = UDP-N-acetyl-alpha-D-muramoyl-L-alanyl-D-glutamate + ADP + phosphate + H(+)</text>
        <dbReference type="Rhea" id="RHEA:16429"/>
        <dbReference type="ChEBI" id="CHEBI:15378"/>
        <dbReference type="ChEBI" id="CHEBI:29986"/>
        <dbReference type="ChEBI" id="CHEBI:30616"/>
        <dbReference type="ChEBI" id="CHEBI:43474"/>
        <dbReference type="ChEBI" id="CHEBI:83898"/>
        <dbReference type="ChEBI" id="CHEBI:83900"/>
        <dbReference type="ChEBI" id="CHEBI:456216"/>
        <dbReference type="EC" id="6.3.2.9"/>
    </reaction>
</comment>
<comment type="similarity">
    <text evidence="5">Belongs to the peptidase S8 family.</text>
</comment>
<dbReference type="PROSITE" id="PS01011">
    <property type="entry name" value="FOLYLPOLYGLU_SYNT_1"/>
    <property type="match status" value="1"/>
</dbReference>
<evidence type="ECO:0000256" key="7">
    <source>
        <dbReference type="ARBA" id="ARBA00015655"/>
    </source>
</evidence>
<comment type="similarity">
    <text evidence="4 21">Belongs to the MurCDEF family.</text>
</comment>
<accession>A0A354Z0H7</accession>
<dbReference type="GO" id="GO:0005737">
    <property type="term" value="C:cytoplasm"/>
    <property type="evidence" value="ECO:0007669"/>
    <property type="project" value="UniProtKB-SubCell"/>
</dbReference>
<keyword evidence="15 21" id="KW-0573">Peptidoglycan synthesis</keyword>
<proteinExistence type="inferred from homology"/>
<organism evidence="25 26">
    <name type="scientific">Syntrophomonas wolfei</name>
    <dbReference type="NCBI Taxonomy" id="863"/>
    <lineage>
        <taxon>Bacteria</taxon>
        <taxon>Bacillati</taxon>
        <taxon>Bacillota</taxon>
        <taxon>Clostridia</taxon>
        <taxon>Eubacteriales</taxon>
        <taxon>Syntrophomonadaceae</taxon>
        <taxon>Syntrophomonas</taxon>
    </lineage>
</organism>
<feature type="domain" description="Mur ligase C-terminal" evidence="23">
    <location>
        <begin position="314"/>
        <end position="428"/>
    </location>
</feature>
<evidence type="ECO:0000256" key="5">
    <source>
        <dbReference type="ARBA" id="ARBA00011073"/>
    </source>
</evidence>
<keyword evidence="16 21" id="KW-0131">Cell cycle</keyword>
<evidence type="ECO:0000259" key="24">
    <source>
        <dbReference type="Pfam" id="PF08245"/>
    </source>
</evidence>
<evidence type="ECO:0000256" key="3">
    <source>
        <dbReference type="ARBA" id="ARBA00004752"/>
    </source>
</evidence>
<dbReference type="AlphaFoldDB" id="A0A354Z0H7"/>
<dbReference type="InterPro" id="IPR036615">
    <property type="entry name" value="Mur_ligase_C_dom_sf"/>
</dbReference>
<dbReference type="GO" id="GO:0071555">
    <property type="term" value="P:cell wall organization"/>
    <property type="evidence" value="ECO:0007669"/>
    <property type="project" value="UniProtKB-KW"/>
</dbReference>
<dbReference type="Pfam" id="PF08245">
    <property type="entry name" value="Mur_ligase_M"/>
    <property type="match status" value="1"/>
</dbReference>
<dbReference type="InterPro" id="IPR036565">
    <property type="entry name" value="Mur-like_cat_sf"/>
</dbReference>
<evidence type="ECO:0000256" key="13">
    <source>
        <dbReference type="ARBA" id="ARBA00022840"/>
    </source>
</evidence>
<dbReference type="EC" id="6.3.2.9" evidence="6 21"/>
<dbReference type="Proteomes" id="UP000263273">
    <property type="component" value="Unassembled WGS sequence"/>
</dbReference>
<evidence type="ECO:0000256" key="6">
    <source>
        <dbReference type="ARBA" id="ARBA00012212"/>
    </source>
</evidence>
<keyword evidence="10 21" id="KW-0132">Cell division</keyword>
<evidence type="ECO:0000256" key="21">
    <source>
        <dbReference type="HAMAP-Rule" id="MF_00639"/>
    </source>
</evidence>
<evidence type="ECO:0000256" key="12">
    <source>
        <dbReference type="ARBA" id="ARBA00022801"/>
    </source>
</evidence>
<dbReference type="PANTHER" id="PTHR43692">
    <property type="entry name" value="UDP-N-ACETYLMURAMOYLALANINE--D-GLUTAMATE LIGASE"/>
    <property type="match status" value="1"/>
</dbReference>
<evidence type="ECO:0000256" key="4">
    <source>
        <dbReference type="ARBA" id="ARBA00010416"/>
    </source>
</evidence>
<feature type="binding site" evidence="21">
    <location>
        <begin position="117"/>
        <end position="123"/>
    </location>
    <ligand>
        <name>ATP</name>
        <dbReference type="ChEBI" id="CHEBI:30616"/>
    </ligand>
</feature>
<dbReference type="Pfam" id="PF21799">
    <property type="entry name" value="MurD-like_N"/>
    <property type="match status" value="1"/>
</dbReference>
<evidence type="ECO:0000256" key="16">
    <source>
        <dbReference type="ARBA" id="ARBA00023306"/>
    </source>
</evidence>
<keyword evidence="17 21" id="KW-0961">Cell wall biogenesis/degradation</keyword>
<dbReference type="RefSeq" id="WP_276619466.1">
    <property type="nucleotide sequence ID" value="NZ_DCDX01000011.1"/>
</dbReference>
<evidence type="ECO:0000256" key="22">
    <source>
        <dbReference type="RuleBase" id="RU003664"/>
    </source>
</evidence>
<dbReference type="Gene3D" id="3.40.50.720">
    <property type="entry name" value="NAD(P)-binding Rossmann-like Domain"/>
    <property type="match status" value="1"/>
</dbReference>
<evidence type="ECO:0000313" key="25">
    <source>
        <dbReference type="EMBL" id="HBK53967.1"/>
    </source>
</evidence>
<keyword evidence="11 21" id="KW-0547">Nucleotide-binding</keyword>
<evidence type="ECO:0000256" key="10">
    <source>
        <dbReference type="ARBA" id="ARBA00022618"/>
    </source>
</evidence>
<evidence type="ECO:0000313" key="26">
    <source>
        <dbReference type="Proteomes" id="UP000263273"/>
    </source>
</evidence>
<evidence type="ECO:0000256" key="1">
    <source>
        <dbReference type="ARBA" id="ARBA00002734"/>
    </source>
</evidence>
<dbReference type="SUPFAM" id="SSF53623">
    <property type="entry name" value="MurD-like peptide ligases, catalytic domain"/>
    <property type="match status" value="1"/>
</dbReference>
<evidence type="ECO:0000256" key="9">
    <source>
        <dbReference type="ARBA" id="ARBA00022598"/>
    </source>
</evidence>
<comment type="function">
    <text evidence="1 21 22">Cell wall formation. Catalyzes the addition of glutamate to the nucleotide precursor UDP-N-acetylmuramoyl-L-alanine (UMA).</text>
</comment>
<dbReference type="InterPro" id="IPR004101">
    <property type="entry name" value="Mur_ligase_C"/>
</dbReference>
<dbReference type="STRING" id="378794.GCA_001570625_01364"/>
<dbReference type="EMBL" id="DNZF01000186">
    <property type="protein sequence ID" value="HBK53967.1"/>
    <property type="molecule type" value="Genomic_DNA"/>
</dbReference>
<evidence type="ECO:0000256" key="15">
    <source>
        <dbReference type="ARBA" id="ARBA00022984"/>
    </source>
</evidence>
<evidence type="ECO:0000256" key="18">
    <source>
        <dbReference type="ARBA" id="ARBA00030398"/>
    </source>
</evidence>
<evidence type="ECO:0000259" key="23">
    <source>
        <dbReference type="Pfam" id="PF02875"/>
    </source>
</evidence>
<dbReference type="SUPFAM" id="SSF51984">
    <property type="entry name" value="MurCD N-terminal domain"/>
    <property type="match status" value="1"/>
</dbReference>
<keyword evidence="13 21" id="KW-0067">ATP-binding</keyword>
<dbReference type="InterPro" id="IPR005762">
    <property type="entry name" value="MurD"/>
</dbReference>
<keyword evidence="12" id="KW-0378">Hydrolase</keyword>
<evidence type="ECO:0000256" key="14">
    <source>
        <dbReference type="ARBA" id="ARBA00022960"/>
    </source>
</evidence>
<dbReference type="PROSITE" id="PS00136">
    <property type="entry name" value="SUBTILASE_ASP"/>
    <property type="match status" value="1"/>
</dbReference>
<evidence type="ECO:0000256" key="2">
    <source>
        <dbReference type="ARBA" id="ARBA00004496"/>
    </source>
</evidence>
<dbReference type="GO" id="GO:0051301">
    <property type="term" value="P:cell division"/>
    <property type="evidence" value="ECO:0007669"/>
    <property type="project" value="UniProtKB-KW"/>
</dbReference>
<comment type="pathway">
    <text evidence="3 21 22">Cell wall biogenesis; peptidoglycan biosynthesis.</text>
</comment>
<dbReference type="GO" id="GO:0009252">
    <property type="term" value="P:peptidoglycan biosynthetic process"/>
    <property type="evidence" value="ECO:0007669"/>
    <property type="project" value="UniProtKB-UniRule"/>
</dbReference>
<reference evidence="25 26" key="1">
    <citation type="journal article" date="2018" name="Nat. Biotechnol.">
        <title>A standardized bacterial taxonomy based on genome phylogeny substantially revises the tree of life.</title>
        <authorList>
            <person name="Parks D.H."/>
            <person name="Chuvochina M."/>
            <person name="Waite D.W."/>
            <person name="Rinke C."/>
            <person name="Skarshewski A."/>
            <person name="Chaumeil P.A."/>
            <person name="Hugenholtz P."/>
        </authorList>
    </citation>
    <scope>NUCLEOTIDE SEQUENCE [LARGE SCALE GENOMIC DNA]</scope>
    <source>
        <strain evidence="25">UBA10948</strain>
    </source>
</reference>
<evidence type="ECO:0000256" key="19">
    <source>
        <dbReference type="ARBA" id="ARBA00032324"/>
    </source>
</evidence>
<dbReference type="Gene3D" id="3.90.190.20">
    <property type="entry name" value="Mur ligase, C-terminal domain"/>
    <property type="match status" value="1"/>
</dbReference>
<keyword evidence="14 21" id="KW-0133">Cell shape</keyword>
<dbReference type="UniPathway" id="UPA00219"/>
<sequence length="453" mass="49653">MDFSGKRILVVGLARSGMAAIKALEKRGAQLSACDEKEARTLAPILDELGKQGIRYYAGGYPEVKRQDFDLLVVSPGVPLETAAIRQAREQGIPVIGEVELAYILKPKTVEFLAISGTNGKTTTTSLLHYILAQAGRNSLAGGNIGIPLTTLLDSISEGIIVVELSSFQLESSSSFRPYICGLLNITPDHLNRHKTMERYIEAKARIFAQQKPDDYAVFNYEDSILREMARSCPARTLFFSCERELQEGAFIDNGVITIKRAGSVQEIARIDEVSLRGKHNLENILAATVMASIAGVSPDDIRQALATFPGVRHRMEELGLYDDVFYVNDSKATNPESVMKALDSFNQPIILIAGGRNKGSSFSQLAGLIKQKVRELVLLGEAREEIKAAVIDAGFRNIHEVEDLQAAVSKAHELARKGEVVLLSPACASWDMFASYEQRGDLFCEMVKSISK</sequence>
<dbReference type="GO" id="GO:0016787">
    <property type="term" value="F:hydrolase activity"/>
    <property type="evidence" value="ECO:0007669"/>
    <property type="project" value="UniProtKB-KW"/>
</dbReference>
<gene>
    <name evidence="21" type="primary">murD</name>
    <name evidence="25" type="ORF">DDZ44_08535</name>
</gene>
<protein>
    <recommendedName>
        <fullName evidence="7 21">UDP-N-acetylmuramoylalanine--D-glutamate ligase</fullName>
        <ecNumber evidence="6 21">6.3.2.9</ecNumber>
    </recommendedName>
    <alternativeName>
        <fullName evidence="19 21">D-glutamic acid-adding enzyme</fullName>
    </alternativeName>
    <alternativeName>
        <fullName evidence="18 21">UDP-N-acetylmuramoyl-L-alanyl-D-glutamate synthetase</fullName>
    </alternativeName>
</protein>
<dbReference type="NCBIfam" id="TIGR01087">
    <property type="entry name" value="murD"/>
    <property type="match status" value="1"/>
</dbReference>
<dbReference type="Gene3D" id="3.40.1190.10">
    <property type="entry name" value="Mur-like, catalytic domain"/>
    <property type="match status" value="1"/>
</dbReference>
<dbReference type="HAMAP" id="MF_00639">
    <property type="entry name" value="MurD"/>
    <property type="match status" value="1"/>
</dbReference>
<comment type="caution">
    <text evidence="25">The sequence shown here is derived from an EMBL/GenBank/DDBJ whole genome shotgun (WGS) entry which is preliminary data.</text>
</comment>
<dbReference type="GO" id="GO:0008360">
    <property type="term" value="P:regulation of cell shape"/>
    <property type="evidence" value="ECO:0007669"/>
    <property type="project" value="UniProtKB-KW"/>
</dbReference>